<keyword evidence="7" id="KW-1185">Reference proteome</keyword>
<dbReference type="SUPFAM" id="SSF103473">
    <property type="entry name" value="MFS general substrate transporter"/>
    <property type="match status" value="1"/>
</dbReference>
<keyword evidence="2 4" id="KW-1133">Transmembrane helix</keyword>
<feature type="transmembrane region" description="Helical" evidence="4">
    <location>
        <begin position="247"/>
        <end position="264"/>
    </location>
</feature>
<evidence type="ECO:0000256" key="2">
    <source>
        <dbReference type="ARBA" id="ARBA00022989"/>
    </source>
</evidence>
<organism evidence="6 7">
    <name type="scientific">Methylophilus rhizosphaerae</name>
    <dbReference type="NCBI Taxonomy" id="492660"/>
    <lineage>
        <taxon>Bacteria</taxon>
        <taxon>Pseudomonadati</taxon>
        <taxon>Pseudomonadota</taxon>
        <taxon>Betaproteobacteria</taxon>
        <taxon>Nitrosomonadales</taxon>
        <taxon>Methylophilaceae</taxon>
        <taxon>Methylophilus</taxon>
    </lineage>
</organism>
<keyword evidence="3 4" id="KW-0472">Membrane</keyword>
<keyword evidence="1 4" id="KW-0812">Transmembrane</keyword>
<feature type="transmembrane region" description="Helical" evidence="4">
    <location>
        <begin position="105"/>
        <end position="129"/>
    </location>
</feature>
<evidence type="ECO:0000256" key="1">
    <source>
        <dbReference type="ARBA" id="ARBA00022692"/>
    </source>
</evidence>
<accession>A0A1G9DYZ0</accession>
<dbReference type="PROSITE" id="PS50850">
    <property type="entry name" value="MFS"/>
    <property type="match status" value="1"/>
</dbReference>
<feature type="transmembrane region" description="Helical" evidence="4">
    <location>
        <begin position="82"/>
        <end position="99"/>
    </location>
</feature>
<dbReference type="PANTHER" id="PTHR23537:SF1">
    <property type="entry name" value="SUGAR TRANSPORTER"/>
    <property type="match status" value="1"/>
</dbReference>
<dbReference type="GO" id="GO:0022857">
    <property type="term" value="F:transmembrane transporter activity"/>
    <property type="evidence" value="ECO:0007669"/>
    <property type="project" value="InterPro"/>
</dbReference>
<dbReference type="InterPro" id="IPR036259">
    <property type="entry name" value="MFS_trans_sf"/>
</dbReference>
<reference evidence="7" key="1">
    <citation type="submission" date="2016-10" db="EMBL/GenBank/DDBJ databases">
        <authorList>
            <person name="Varghese N."/>
            <person name="Submissions S."/>
        </authorList>
    </citation>
    <scope>NUCLEOTIDE SEQUENCE [LARGE SCALE GENOMIC DNA]</scope>
    <source>
        <strain evidence="7">CBMB127</strain>
    </source>
</reference>
<feature type="transmembrane region" description="Helical" evidence="4">
    <location>
        <begin position="15"/>
        <end position="34"/>
    </location>
</feature>
<feature type="transmembrane region" description="Helical" evidence="4">
    <location>
        <begin position="276"/>
        <end position="294"/>
    </location>
</feature>
<evidence type="ECO:0000256" key="4">
    <source>
        <dbReference type="SAM" id="Phobius"/>
    </source>
</evidence>
<dbReference type="RefSeq" id="WP_091472075.1">
    <property type="nucleotide sequence ID" value="NZ_FNFX01000004.1"/>
</dbReference>
<sequence>MNTQALTSSLSKTQVIFSGIAAVILTVGVARFSYTPLLPLMIKEAGLSSFAGGLLATLNYVGYLLGAIFVTRMKSSGFKFNTYRVLLVTALLSTLAMAWTQNLFVWGILRVIAGISSVAGMLLAAGLVFDWLRKNGFTPELGLHFSGLGLGIVLTGIATFLMKGHFTWDEQWEIFTFIGVLFFIPAWCWMPSPSESMLTKQESISPSRKWMASVIFAYFCAGFGYVISATFIVAILESIPGLTGKGSIIWILIGLAGIPATFVWDKISRTIGDTKALIFSYGLQVISILIPAITDALVPNIFAALIFGVTVSGIVSMMLSIVGRRFPGNSSAAMAKLTVSYGVSQIIAPTIAGMMAISGGYRNSLWLAGIMMLVGLISLTQLSKAD</sequence>
<dbReference type="GO" id="GO:0005886">
    <property type="term" value="C:plasma membrane"/>
    <property type="evidence" value="ECO:0007669"/>
    <property type="project" value="TreeGrafter"/>
</dbReference>
<feature type="transmembrane region" description="Helical" evidence="4">
    <location>
        <begin position="174"/>
        <end position="190"/>
    </location>
</feature>
<dbReference type="Pfam" id="PF06779">
    <property type="entry name" value="MFS_4"/>
    <property type="match status" value="1"/>
</dbReference>
<dbReference type="EMBL" id="FNFX01000004">
    <property type="protein sequence ID" value="SDK69097.1"/>
    <property type="molecule type" value="Genomic_DNA"/>
</dbReference>
<proteinExistence type="predicted"/>
<name>A0A1G9DYZ0_9PROT</name>
<gene>
    <name evidence="6" type="ORF">SAMN05192566_2070</name>
</gene>
<feature type="transmembrane region" description="Helical" evidence="4">
    <location>
        <begin position="141"/>
        <end position="162"/>
    </location>
</feature>
<feature type="transmembrane region" description="Helical" evidence="4">
    <location>
        <begin position="300"/>
        <end position="322"/>
    </location>
</feature>
<evidence type="ECO:0000259" key="5">
    <source>
        <dbReference type="PROSITE" id="PS50850"/>
    </source>
</evidence>
<dbReference type="Proteomes" id="UP000198629">
    <property type="component" value="Unassembled WGS sequence"/>
</dbReference>
<dbReference type="InterPro" id="IPR020846">
    <property type="entry name" value="MFS_dom"/>
</dbReference>
<dbReference type="AlphaFoldDB" id="A0A1G9DYZ0"/>
<feature type="transmembrane region" description="Helical" evidence="4">
    <location>
        <begin position="364"/>
        <end position="382"/>
    </location>
</feature>
<feature type="transmembrane region" description="Helical" evidence="4">
    <location>
        <begin position="210"/>
        <end position="235"/>
    </location>
</feature>
<protein>
    <submittedName>
        <fullName evidence="6">Predicted arabinose efflux permease, MFS family</fullName>
    </submittedName>
</protein>
<dbReference type="InterPro" id="IPR010645">
    <property type="entry name" value="MFS_4"/>
</dbReference>
<dbReference type="STRING" id="492660.SAMN05192566_2070"/>
<dbReference type="PANTHER" id="PTHR23537">
    <property type="match status" value="1"/>
</dbReference>
<feature type="transmembrane region" description="Helical" evidence="4">
    <location>
        <begin position="46"/>
        <end position="70"/>
    </location>
</feature>
<feature type="domain" description="Major facilitator superfamily (MFS) profile" evidence="5">
    <location>
        <begin position="14"/>
        <end position="386"/>
    </location>
</feature>
<feature type="transmembrane region" description="Helical" evidence="4">
    <location>
        <begin position="334"/>
        <end position="358"/>
    </location>
</feature>
<evidence type="ECO:0000313" key="7">
    <source>
        <dbReference type="Proteomes" id="UP000198629"/>
    </source>
</evidence>
<dbReference type="Gene3D" id="1.20.1250.20">
    <property type="entry name" value="MFS general substrate transporter like domains"/>
    <property type="match status" value="2"/>
</dbReference>
<dbReference type="OrthoDB" id="9797953at2"/>
<evidence type="ECO:0000313" key="6">
    <source>
        <dbReference type="EMBL" id="SDK69097.1"/>
    </source>
</evidence>
<evidence type="ECO:0000256" key="3">
    <source>
        <dbReference type="ARBA" id="ARBA00023136"/>
    </source>
</evidence>